<evidence type="ECO:0000313" key="2">
    <source>
        <dbReference type="EMBL" id="KQC31303.1"/>
    </source>
</evidence>
<dbReference type="AlphaFoldDB" id="A0A0Q1DQZ9"/>
<proteinExistence type="predicted"/>
<keyword evidence="1" id="KW-0812">Transmembrane</keyword>
<feature type="transmembrane region" description="Helical" evidence="1">
    <location>
        <begin position="12"/>
        <end position="30"/>
    </location>
</feature>
<keyword evidence="1" id="KW-1133">Transmembrane helix</keyword>
<comment type="caution">
    <text evidence="2">The sequence shown here is derived from an EMBL/GenBank/DDBJ whole genome shotgun (WGS) entry which is preliminary data.</text>
</comment>
<dbReference type="Proteomes" id="UP000050827">
    <property type="component" value="Unassembled WGS sequence"/>
</dbReference>
<accession>A0A0Q1DQZ9</accession>
<gene>
    <name evidence="2" type="ORF">AAY42_16440</name>
</gene>
<protein>
    <submittedName>
        <fullName evidence="2">Uncharacterized protein</fullName>
    </submittedName>
</protein>
<dbReference type="EMBL" id="LCTZ01000002">
    <property type="protein sequence ID" value="KQC31303.1"/>
    <property type="molecule type" value="Genomic_DNA"/>
</dbReference>
<dbReference type="RefSeq" id="WP_055397176.1">
    <property type="nucleotide sequence ID" value="NZ_LCTZ01000002.1"/>
</dbReference>
<reference evidence="2 3" key="1">
    <citation type="submission" date="2015-04" db="EMBL/GenBank/DDBJ databases">
        <title>Complete genome of flavobacterium.</title>
        <authorList>
            <person name="Kwon Y.M."/>
            <person name="Kim S.-J."/>
        </authorList>
    </citation>
    <scope>NUCLEOTIDE SEQUENCE [LARGE SCALE GENOMIC DNA]</scope>
    <source>
        <strain evidence="2 3">DK169</strain>
    </source>
</reference>
<name>A0A0Q1DQZ9_9FLAO</name>
<keyword evidence="1" id="KW-0472">Membrane</keyword>
<organism evidence="2 3">
    <name type="scientific">Flagellimonas eckloniae</name>
    <dbReference type="NCBI Taxonomy" id="346185"/>
    <lineage>
        <taxon>Bacteria</taxon>
        <taxon>Pseudomonadati</taxon>
        <taxon>Bacteroidota</taxon>
        <taxon>Flavobacteriia</taxon>
        <taxon>Flavobacteriales</taxon>
        <taxon>Flavobacteriaceae</taxon>
        <taxon>Flagellimonas</taxon>
    </lineage>
</organism>
<keyword evidence="3" id="KW-1185">Reference proteome</keyword>
<evidence type="ECO:0000256" key="1">
    <source>
        <dbReference type="SAM" id="Phobius"/>
    </source>
</evidence>
<evidence type="ECO:0000313" key="3">
    <source>
        <dbReference type="Proteomes" id="UP000050827"/>
    </source>
</evidence>
<sequence>MVKQQKAANRLSGVNSFLIVIINAFMGTSFEQSWEDWGFYPFGFVQRKEDRINGKEDRFYRKI</sequence>